<accession>A0A5M9WLQ8</accession>
<dbReference type="Proteomes" id="UP000323664">
    <property type="component" value="Unassembled WGS sequence"/>
</dbReference>
<dbReference type="EMBL" id="RIAS01000001">
    <property type="protein sequence ID" value="KAA8782502.1"/>
    <property type="molecule type" value="Genomic_DNA"/>
</dbReference>
<evidence type="ECO:0000256" key="1">
    <source>
        <dbReference type="SAM" id="Coils"/>
    </source>
</evidence>
<dbReference type="AlphaFoldDB" id="A0A5M9WLQ8"/>
<dbReference type="OrthoDB" id="2616834at2"/>
<gene>
    <name evidence="2" type="ORF">EC604_01390</name>
</gene>
<name>A0A5M9WLQ8_PAEAM</name>
<reference evidence="2 3" key="1">
    <citation type="journal article" date="2019" name="J. Ind. Microbiol. Biotechnol.">
        <title>Paenibacillus amylolyticus 27C64 has a diverse set of carbohydrate-active enzymes and complete pectin deconstruction system.</title>
        <authorList>
            <person name="Keggi C."/>
            <person name="Doran-Peterson J."/>
        </authorList>
    </citation>
    <scope>NUCLEOTIDE SEQUENCE [LARGE SCALE GENOMIC DNA]</scope>
    <source>
        <strain evidence="2 3">27C64</strain>
    </source>
</reference>
<evidence type="ECO:0000313" key="3">
    <source>
        <dbReference type="Proteomes" id="UP000323664"/>
    </source>
</evidence>
<feature type="coiled-coil region" evidence="1">
    <location>
        <begin position="155"/>
        <end position="182"/>
    </location>
</feature>
<proteinExistence type="predicted"/>
<keyword evidence="1" id="KW-0175">Coiled coil</keyword>
<dbReference type="RefSeq" id="WP_123062417.1">
    <property type="nucleotide sequence ID" value="NZ_RIAS01000001.1"/>
</dbReference>
<organism evidence="2 3">
    <name type="scientific">Paenibacillus amylolyticus</name>
    <dbReference type="NCBI Taxonomy" id="1451"/>
    <lineage>
        <taxon>Bacteria</taxon>
        <taxon>Bacillati</taxon>
        <taxon>Bacillota</taxon>
        <taxon>Bacilli</taxon>
        <taxon>Bacillales</taxon>
        <taxon>Paenibacillaceae</taxon>
        <taxon>Paenibacillus</taxon>
    </lineage>
</organism>
<comment type="caution">
    <text evidence="2">The sequence shown here is derived from an EMBL/GenBank/DDBJ whole genome shotgun (WGS) entry which is preliminary data.</text>
</comment>
<evidence type="ECO:0000313" key="2">
    <source>
        <dbReference type="EMBL" id="KAA8782502.1"/>
    </source>
</evidence>
<protein>
    <submittedName>
        <fullName evidence="2">Copper amine oxidase</fullName>
    </submittedName>
</protein>
<sequence length="187" mass="19984">MKKFTHKVAYIAGGIVIGIVFSTSAGAFADQVKSLVGKKVTGEYTIVVDGKKLSDKGAIIDSKANVPARALSEALGANVKVEGRTINITSDIESAAVGSETSSNENNQYIGQSKTELEETRQIIAGKVLTSTKAGREEVMKGLEEVRKSGNVEAISKWEKSLSEYDAEIAKYEAELKLIDEALLTAK</sequence>